<dbReference type="PANTHER" id="PTHR38812">
    <property type="entry name" value="MU-LIKE PROPHAGE FLUMU PROTEIN GP42"/>
    <property type="match status" value="1"/>
</dbReference>
<accession>A0A0H3AHH0</accession>
<dbReference type="Pfam" id="PF20155">
    <property type="entry name" value="TMP_3"/>
    <property type="match status" value="1"/>
</dbReference>
<dbReference type="PANTHER" id="PTHR38812:SF2">
    <property type="entry name" value="MU-LIKE PROPHAGE FLUMU PROTEIN GP42"/>
    <property type="match status" value="1"/>
</dbReference>
<organism evidence="2 3">
    <name type="scientific">Vibrio cholerae serotype O1 (strain ATCC 39541 / Classical Ogawa 395 / O395)</name>
    <dbReference type="NCBI Taxonomy" id="345073"/>
    <lineage>
        <taxon>Bacteria</taxon>
        <taxon>Pseudomonadati</taxon>
        <taxon>Pseudomonadota</taxon>
        <taxon>Gammaproteobacteria</taxon>
        <taxon>Vibrionales</taxon>
        <taxon>Vibrionaceae</taxon>
        <taxon>Vibrio</taxon>
    </lineage>
</organism>
<evidence type="ECO:0000259" key="1">
    <source>
        <dbReference type="Pfam" id="PF20155"/>
    </source>
</evidence>
<feature type="domain" description="Tape measure protein N-terminal" evidence="1">
    <location>
        <begin position="74"/>
        <end position="265"/>
    </location>
</feature>
<dbReference type="KEGG" id="vcr:VC395_1905"/>
<reference evidence="2 3" key="1">
    <citation type="submission" date="2007-03" db="EMBL/GenBank/DDBJ databases">
        <authorList>
            <person name="Heidelberg J."/>
        </authorList>
    </citation>
    <scope>NUCLEOTIDE SEQUENCE [LARGE SCALE GENOMIC DNA]</scope>
    <source>
        <strain evidence="3">ATCC 39541 / Classical Ogawa 395 / O395</strain>
    </source>
</reference>
<proteinExistence type="predicted"/>
<dbReference type="Proteomes" id="UP000000249">
    <property type="component" value="Chromosome 1"/>
</dbReference>
<dbReference type="KEGG" id="vco:VC0395_A1388"/>
<dbReference type="AlphaFoldDB" id="A0A0H3AHH0"/>
<dbReference type="NCBIfam" id="TIGR02675">
    <property type="entry name" value="tape_meas_nterm"/>
    <property type="match status" value="1"/>
</dbReference>
<dbReference type="PATRIC" id="fig|345073.21.peg.1845"/>
<dbReference type="InterPro" id="IPR053058">
    <property type="entry name" value="Mulikevirus_tape_measure"/>
</dbReference>
<dbReference type="eggNOG" id="COG3941">
    <property type="taxonomic scope" value="Bacteria"/>
</dbReference>
<protein>
    <recommendedName>
        <fullName evidence="1">Tape measure protein N-terminal domain-containing protein</fullName>
    </recommendedName>
</protein>
<dbReference type="InterPro" id="IPR013491">
    <property type="entry name" value="Tape_meas_N"/>
</dbReference>
<sequence>MANNLKTDIVLNLQGDLAQKARSYSKEMTTLATRSKAAFSMISSSAIAASRGIDTFGNRLLFITGAAAVGFERTFVKTAAEFERYQTMLNKLQGSPEAGAKAMAWIEEFTQNTPYAIDEVTQSFVRLKAFGIDPMDGTMQSIADQAAMIGGTAETVEGIATALGQAWTKGKLQSEEALQLLERGVPVWDYLIKSSKELGMNNGRGFTKEELDDMSSKGKLGRDAIRALIKQMGKESAGAAKEQMNTWNGMISNMGDHWKLFQKDVMGSGAFTVLKDQLGEFLGMLDEMKKTGEYDEFVDKVGRDLVEAFKSAAAAAREIKEVGEELWPVIREIGSMACSGIVNLVT</sequence>
<dbReference type="OrthoDB" id="6745079at2"/>
<gene>
    <name evidence="2" type="ordered locus">VC0395_A1388</name>
</gene>
<evidence type="ECO:0000313" key="2">
    <source>
        <dbReference type="EMBL" id="ABQ20450.1"/>
    </source>
</evidence>
<name>A0A0H3AHH0_VIBC3</name>
<dbReference type="EMBL" id="CP000627">
    <property type="protein sequence ID" value="ABQ20450.1"/>
    <property type="molecule type" value="Genomic_DNA"/>
</dbReference>
<evidence type="ECO:0000313" key="3">
    <source>
        <dbReference type="Proteomes" id="UP000000249"/>
    </source>
</evidence>